<comment type="function">
    <text evidence="1">Putative transcription activator involved in regulating light control of development.</text>
</comment>
<dbReference type="RefSeq" id="XP_015880033.3">
    <property type="nucleotide sequence ID" value="XM_016024547.3"/>
</dbReference>
<keyword evidence="1" id="KW-0863">Zinc-finger</keyword>
<evidence type="ECO:0000313" key="3">
    <source>
        <dbReference type="RefSeq" id="XP_015880033.3"/>
    </source>
</evidence>
<sequence>MIITDQDPAMTKAIAHSLPNTFHRYCSWHIIEKFSTYLNAITYRDFYKDFQQCIWESECPMEFERKWATIVEKASLYNNDWLRSIFEMRNRWVPANVNHIFLAGMSSNQRAESSHAFFKKYVSKKNLLMDFIFQRNEDLAADHVDINEKALLKLPLKMEKQMAKIYTRKIFRKFQDELWQSLITMPQLVRENDTHKVYTVKSSPHDGVHRALEIAYDKGSNFASCSCKKFES</sequence>
<reference evidence="3" key="1">
    <citation type="submission" date="2025-08" db="UniProtKB">
        <authorList>
            <consortium name="RefSeq"/>
        </authorList>
    </citation>
    <scope>IDENTIFICATION</scope>
    <source>
        <tissue evidence="3">Seedling</tissue>
    </source>
</reference>
<keyword evidence="2" id="KW-1185">Reference proteome</keyword>
<name>A0A6P3ZLX3_ZIZJJ</name>
<organism evidence="2 3">
    <name type="scientific">Ziziphus jujuba</name>
    <name type="common">Chinese jujube</name>
    <name type="synonym">Ziziphus sativa</name>
    <dbReference type="NCBI Taxonomy" id="326968"/>
    <lineage>
        <taxon>Eukaryota</taxon>
        <taxon>Viridiplantae</taxon>
        <taxon>Streptophyta</taxon>
        <taxon>Embryophyta</taxon>
        <taxon>Tracheophyta</taxon>
        <taxon>Spermatophyta</taxon>
        <taxon>Magnoliopsida</taxon>
        <taxon>eudicotyledons</taxon>
        <taxon>Gunneridae</taxon>
        <taxon>Pentapetalae</taxon>
        <taxon>rosids</taxon>
        <taxon>fabids</taxon>
        <taxon>Rosales</taxon>
        <taxon>Rhamnaceae</taxon>
        <taxon>Paliureae</taxon>
        <taxon>Ziziphus</taxon>
    </lineage>
</organism>
<keyword evidence="1" id="KW-0539">Nucleus</keyword>
<dbReference type="PANTHER" id="PTHR31669">
    <property type="entry name" value="PROTEIN FAR1-RELATED SEQUENCE 10-RELATED"/>
    <property type="match status" value="1"/>
</dbReference>
<comment type="similarity">
    <text evidence="1">Belongs to the FHY3/FAR1 family.</text>
</comment>
<dbReference type="GO" id="GO:0006355">
    <property type="term" value="P:regulation of DNA-templated transcription"/>
    <property type="evidence" value="ECO:0007669"/>
    <property type="project" value="UniProtKB-UniRule"/>
</dbReference>
<gene>
    <name evidence="3" type="primary">LOC107416095</name>
</gene>
<comment type="subcellular location">
    <subcellularLocation>
        <location evidence="1">Nucleus</location>
    </subcellularLocation>
</comment>
<dbReference type="InterPro" id="IPR031052">
    <property type="entry name" value="FHY3/FAR1"/>
</dbReference>
<dbReference type="PANTHER" id="PTHR31669:SF302">
    <property type="entry name" value="PROTEIN FAR1-RELATED SEQUENCE"/>
    <property type="match status" value="1"/>
</dbReference>
<dbReference type="AlphaFoldDB" id="A0A6P3ZLX3"/>
<proteinExistence type="inferred from homology"/>
<keyword evidence="1" id="KW-0479">Metal-binding</keyword>
<accession>A0A6P3ZLX3</accession>
<keyword evidence="1" id="KW-0862">Zinc</keyword>
<dbReference type="KEGG" id="zju:107416095"/>
<dbReference type="GeneID" id="107416095"/>
<evidence type="ECO:0000256" key="1">
    <source>
        <dbReference type="RuleBase" id="RU367018"/>
    </source>
</evidence>
<protein>
    <recommendedName>
        <fullName evidence="1">Protein FAR1-RELATED SEQUENCE</fullName>
    </recommendedName>
</protein>
<dbReference type="GO" id="GO:0008270">
    <property type="term" value="F:zinc ion binding"/>
    <property type="evidence" value="ECO:0007669"/>
    <property type="project" value="UniProtKB-UniRule"/>
</dbReference>
<dbReference type="Proteomes" id="UP001652623">
    <property type="component" value="Chromosome 4"/>
</dbReference>
<dbReference type="InParanoid" id="A0A6P3ZLX3"/>
<evidence type="ECO:0000313" key="2">
    <source>
        <dbReference type="Proteomes" id="UP001652623"/>
    </source>
</evidence>
<dbReference type="GO" id="GO:0005634">
    <property type="term" value="C:nucleus"/>
    <property type="evidence" value="ECO:0007669"/>
    <property type="project" value="UniProtKB-SubCell"/>
</dbReference>